<dbReference type="PATRIC" id="fig|66430.4.peg.2368"/>
<dbReference type="STRING" id="66430.ACS04_30250"/>
<evidence type="ECO:0000256" key="3">
    <source>
        <dbReference type="ARBA" id="ARBA00023285"/>
    </source>
</evidence>
<evidence type="ECO:0000256" key="2">
    <source>
        <dbReference type="ARBA" id="ARBA00023235"/>
    </source>
</evidence>
<keyword evidence="3" id="KW-0170">Cobalt</keyword>
<dbReference type="AlphaFoldDB" id="A0A0J6XHU6"/>
<keyword evidence="5" id="KW-1185">Reference proteome</keyword>
<dbReference type="PIRSF" id="PIRSF001495">
    <property type="entry name" value="Met_asp_mut_epsi"/>
    <property type="match status" value="1"/>
</dbReference>
<name>A0A0J6XHU6_9ACTN</name>
<dbReference type="GO" id="GO:0019670">
    <property type="term" value="P:anaerobic L-glutamate catabolic process"/>
    <property type="evidence" value="ECO:0007669"/>
    <property type="project" value="InterPro"/>
</dbReference>
<dbReference type="InterPro" id="IPR006396">
    <property type="entry name" value="Glu_mut_E"/>
</dbReference>
<dbReference type="Proteomes" id="UP000035932">
    <property type="component" value="Unassembled WGS sequence"/>
</dbReference>
<proteinExistence type="predicted"/>
<gene>
    <name evidence="4" type="ORF">ACS04_30250</name>
</gene>
<evidence type="ECO:0000256" key="1">
    <source>
        <dbReference type="ARBA" id="ARBA00022628"/>
    </source>
</evidence>
<evidence type="ECO:0000313" key="4">
    <source>
        <dbReference type="EMBL" id="KMO94213.1"/>
    </source>
</evidence>
<dbReference type="Pfam" id="PF06368">
    <property type="entry name" value="Met_asp_mut_E"/>
    <property type="match status" value="1"/>
</dbReference>
<accession>A0A0J6XHU6</accession>
<dbReference type="RefSeq" id="WP_048480012.1">
    <property type="nucleotide sequence ID" value="NZ_JBIRUD010000019.1"/>
</dbReference>
<organism evidence="4 5">
    <name type="scientific">Streptomyces roseus</name>
    <dbReference type="NCBI Taxonomy" id="66430"/>
    <lineage>
        <taxon>Bacteria</taxon>
        <taxon>Bacillati</taxon>
        <taxon>Actinomycetota</taxon>
        <taxon>Actinomycetes</taxon>
        <taxon>Kitasatosporales</taxon>
        <taxon>Streptomycetaceae</taxon>
        <taxon>Streptomyces</taxon>
    </lineage>
</organism>
<keyword evidence="1" id="KW-0846">Cobalamin</keyword>
<dbReference type="GO" id="GO:0031419">
    <property type="term" value="F:cobalamin binding"/>
    <property type="evidence" value="ECO:0007669"/>
    <property type="project" value="UniProtKB-KW"/>
</dbReference>
<dbReference type="Gene3D" id="3.20.20.240">
    <property type="entry name" value="Methylmalonyl-CoA mutase"/>
    <property type="match status" value="1"/>
</dbReference>
<protein>
    <submittedName>
        <fullName evidence="4">Methylaspartate mutase</fullName>
    </submittedName>
</protein>
<dbReference type="InterPro" id="IPR016176">
    <property type="entry name" value="Cbl-dep_enz_cat"/>
</dbReference>
<dbReference type="SUPFAM" id="SSF51703">
    <property type="entry name" value="Cobalamin (vitamin B12)-dependent enzymes"/>
    <property type="match status" value="1"/>
</dbReference>
<dbReference type="EMBL" id="LFML01000148">
    <property type="protein sequence ID" value="KMO94213.1"/>
    <property type="molecule type" value="Genomic_DNA"/>
</dbReference>
<evidence type="ECO:0000313" key="5">
    <source>
        <dbReference type="Proteomes" id="UP000035932"/>
    </source>
</evidence>
<dbReference type="GO" id="GO:0050097">
    <property type="term" value="F:methylaspartate mutase activity"/>
    <property type="evidence" value="ECO:0007669"/>
    <property type="project" value="InterPro"/>
</dbReference>
<sequence length="435" mass="45929">MDGTTDRFTGFVRRAHDAGHLVVQPRMGFGELHRMRAGLRAVRDADATTVGTVTLDSYTRCHEDGAALRALRERPADLNGFPLLAHGVPAVRTLLQEVASAGFPVQIRHGTPRPVRLLRAMAEAGADATEGGPVSYCLPYGRVPLARAVAEWSAGCELLAARPVPPHLETFGGCMLGQLCPPSLLVALSVLEAVFFREHGLRGISLSYAQQVHPGQDLEALAALRRLADERLSGTAHHLVLYTFMGVFPRTGRGSRRLLADSARLAVRGGAERLVVKTPAEAHRIPTVGENVAALAHAARAAEAEAESAAEAAAGSAEGAARWSPTESGLYEEARRLVDAVLEPGGSVGACLLRAFARGILDVPYCLHPDNANRSRATIDATGALGWSRAGGMPVAPAPTAAAAPVTAGQLTELLGFNRRRYDGRSPDAPYGRAS</sequence>
<reference evidence="4 5" key="1">
    <citation type="submission" date="2015-06" db="EMBL/GenBank/DDBJ databases">
        <title>Recapitulation of the evolution of biosynthetic gene clusters reveals hidden chemical diversity on bacterial genomes.</title>
        <authorList>
            <person name="Cruz-Morales P."/>
            <person name="Martinez-Guerrero C."/>
            <person name="Morales-Escalante M.A."/>
            <person name="Yanez-Guerra L.A."/>
            <person name="Kopp J.F."/>
            <person name="Feldmann J."/>
            <person name="Ramos-Aboites H.E."/>
            <person name="Barona-Gomez F."/>
        </authorList>
    </citation>
    <scope>NUCLEOTIDE SEQUENCE [LARGE SCALE GENOMIC DNA]</scope>
    <source>
        <strain evidence="4 5">ATCC 31245</strain>
    </source>
</reference>
<comment type="caution">
    <text evidence="4">The sequence shown here is derived from an EMBL/GenBank/DDBJ whole genome shotgun (WGS) entry which is preliminary data.</text>
</comment>
<keyword evidence="2" id="KW-0413">Isomerase</keyword>